<evidence type="ECO:0000259" key="2">
    <source>
        <dbReference type="Pfam" id="PF07602"/>
    </source>
</evidence>
<protein>
    <submittedName>
        <fullName evidence="3">PF07602 family protein</fullName>
    </submittedName>
</protein>
<dbReference type="SUPFAM" id="SSF51126">
    <property type="entry name" value="Pectin lyase-like"/>
    <property type="match status" value="1"/>
</dbReference>
<sequence>MKQIFKISLAAFLLLLFVSCNEVEKSNDPVSLLLSAVSDPSTLSQKNNSHDSSRFTIQIPAYVDSKGGNDANPGTPSLPFRSITKALSKSYKIIYVAPGSYSESETFPLIIPDNTVLIGDEAGKGLVGGTGSVYGGAGSTPRLGETVIINFSGTDSAPLTSRTVVLGNNSTIAGFRIENSDSKLINTRCAVCLEDKMGTIIRNNSISTYQSDRNGSGIYISGNGGNHSIIRNHFTRNAYSINEVSQTYRSKVEYNLFQQVRFAAVVRVGNLDLGGGGLSAGENTFRCYNFTSQILTEGLTGINVFARNNIWGHIPIQQTTNINDMYKDIVNLNNSIILTDQAVKDTVNCL</sequence>
<feature type="chain" id="PRO_5002392654" evidence="1">
    <location>
        <begin position="23"/>
        <end position="350"/>
    </location>
</feature>
<evidence type="ECO:0000256" key="1">
    <source>
        <dbReference type="SAM" id="SignalP"/>
    </source>
</evidence>
<feature type="signal peptide" evidence="1">
    <location>
        <begin position="1"/>
        <end position="22"/>
    </location>
</feature>
<keyword evidence="1" id="KW-0732">Signal</keyword>
<comment type="caution">
    <text evidence="3">The sequence shown here is derived from an EMBL/GenBank/DDBJ whole genome shotgun (WGS) entry which is preliminary data.</text>
</comment>
<dbReference type="RefSeq" id="WP_004764961.1">
    <property type="nucleotide sequence ID" value="NZ_AHMY02000026.1"/>
</dbReference>
<organism evidence="3 4">
    <name type="scientific">Leptospira kirschneri str. H1</name>
    <dbReference type="NCBI Taxonomy" id="1049966"/>
    <lineage>
        <taxon>Bacteria</taxon>
        <taxon>Pseudomonadati</taxon>
        <taxon>Spirochaetota</taxon>
        <taxon>Spirochaetia</taxon>
        <taxon>Leptospirales</taxon>
        <taxon>Leptospiraceae</taxon>
        <taxon>Leptospira</taxon>
    </lineage>
</organism>
<name>A0A0E2B4Z6_9LEPT</name>
<dbReference type="EMBL" id="AHMY02000026">
    <property type="protein sequence ID" value="EKO16370.1"/>
    <property type="molecule type" value="Genomic_DNA"/>
</dbReference>
<accession>A0A0E2B4Z6</accession>
<dbReference type="AlphaFoldDB" id="A0A0E2B4Z6"/>
<dbReference type="Proteomes" id="UP000006253">
    <property type="component" value="Unassembled WGS sequence"/>
</dbReference>
<evidence type="ECO:0000313" key="3">
    <source>
        <dbReference type="EMBL" id="EKO16370.1"/>
    </source>
</evidence>
<dbReference type="InterPro" id="IPR011050">
    <property type="entry name" value="Pectin_lyase_fold/virulence"/>
</dbReference>
<dbReference type="Gene3D" id="2.160.20.10">
    <property type="entry name" value="Single-stranded right-handed beta-helix, Pectin lyase-like"/>
    <property type="match status" value="1"/>
</dbReference>
<proteinExistence type="predicted"/>
<dbReference type="PROSITE" id="PS51257">
    <property type="entry name" value="PROKAR_LIPOPROTEIN"/>
    <property type="match status" value="1"/>
</dbReference>
<evidence type="ECO:0000313" key="4">
    <source>
        <dbReference type="Proteomes" id="UP000006253"/>
    </source>
</evidence>
<dbReference type="Pfam" id="PF07602">
    <property type="entry name" value="DUF1565"/>
    <property type="match status" value="1"/>
</dbReference>
<dbReference type="InterPro" id="IPR012334">
    <property type="entry name" value="Pectin_lyas_fold"/>
</dbReference>
<gene>
    <name evidence="3" type="ORF">LEP1GSC081_1321</name>
</gene>
<feature type="domain" description="DUF1565" evidence="2">
    <location>
        <begin position="67"/>
        <end position="317"/>
    </location>
</feature>
<reference evidence="3 4" key="1">
    <citation type="submission" date="2012-10" db="EMBL/GenBank/DDBJ databases">
        <authorList>
            <person name="Harkins D.M."/>
            <person name="Durkin A.S."/>
            <person name="Brinkac L.M."/>
            <person name="Selengut J.D."/>
            <person name="Sanka R."/>
            <person name="DePew J."/>
            <person name="Purushe J."/>
            <person name="Peacock S.J."/>
            <person name="Thaipadungpanit J."/>
            <person name="Wuthiekanun V.W."/>
            <person name="Day N.P."/>
            <person name="Vinetz J.M."/>
            <person name="Sutton G.G."/>
            <person name="Nelson W.C."/>
            <person name="Fouts D.E."/>
        </authorList>
    </citation>
    <scope>NUCLEOTIDE SEQUENCE [LARGE SCALE GENOMIC DNA]</scope>
    <source>
        <strain evidence="3 4">H1</strain>
    </source>
</reference>
<dbReference type="InterPro" id="IPR011459">
    <property type="entry name" value="DUF1565"/>
</dbReference>